<reference evidence="2" key="1">
    <citation type="journal article" date="2020" name="mSystems">
        <title>Genome- and Community-Level Interaction Insights into Carbon Utilization and Element Cycling Functions of Hydrothermarchaeota in Hydrothermal Sediment.</title>
        <authorList>
            <person name="Zhou Z."/>
            <person name="Liu Y."/>
            <person name="Xu W."/>
            <person name="Pan J."/>
            <person name="Luo Z.H."/>
            <person name="Li M."/>
        </authorList>
    </citation>
    <scope>NUCLEOTIDE SEQUENCE [LARGE SCALE GENOMIC DNA]</scope>
    <source>
        <strain evidence="2">SpSt-669</strain>
    </source>
</reference>
<proteinExistence type="predicted"/>
<accession>A0A7J3G321</accession>
<comment type="caution">
    <text evidence="2">The sequence shown here is derived from an EMBL/GenBank/DDBJ whole genome shotgun (WGS) entry which is preliminary data.</text>
</comment>
<dbReference type="Pfam" id="PF07452">
    <property type="entry name" value="CHRD"/>
    <property type="match status" value="1"/>
</dbReference>
<gene>
    <name evidence="2" type="ORF">ENU43_00590</name>
</gene>
<dbReference type="InterPro" id="IPR010895">
    <property type="entry name" value="CHRD"/>
</dbReference>
<dbReference type="AlphaFoldDB" id="A0A7J3G321"/>
<sequence length="195" mass="21288">MPRNSSDAMKLKGFWLAGLAATVAVAVMLTAFASSPYLPLGNTGTRINVTLTPFEVVSPVYSDAMAHLEMTARRVRGEDGNYGYEVYYTLSWMRLSSPPTKIYIAVGKQGQTGPVIVWLCGGGDKPACPPKTWGEITYNVVPPLYLKAEEIQGVQGVEAGDFEGFMTLLMHNSLYIQIDTEKFPSGEVRAQLTAR</sequence>
<evidence type="ECO:0000259" key="1">
    <source>
        <dbReference type="SMART" id="SM00754"/>
    </source>
</evidence>
<protein>
    <submittedName>
        <fullName evidence="2">CHRD domain-containing protein</fullName>
    </submittedName>
</protein>
<name>A0A7J3G321_CALS0</name>
<organism evidence="2">
    <name type="scientific">Caldiarchaeum subterraneum</name>
    <dbReference type="NCBI Taxonomy" id="311458"/>
    <lineage>
        <taxon>Archaea</taxon>
        <taxon>Nitrososphaerota</taxon>
        <taxon>Candidatus Caldarchaeales</taxon>
        <taxon>Candidatus Caldarchaeaceae</taxon>
        <taxon>Candidatus Caldarchaeum</taxon>
    </lineage>
</organism>
<dbReference type="EMBL" id="DTCM01000007">
    <property type="protein sequence ID" value="HGL40157.1"/>
    <property type="molecule type" value="Genomic_DNA"/>
</dbReference>
<feature type="domain" description="CHRD" evidence="1">
    <location>
        <begin position="45"/>
        <end position="194"/>
    </location>
</feature>
<dbReference type="SMART" id="SM00754">
    <property type="entry name" value="CHRD"/>
    <property type="match status" value="1"/>
</dbReference>
<evidence type="ECO:0000313" key="2">
    <source>
        <dbReference type="EMBL" id="HGL40157.1"/>
    </source>
</evidence>